<dbReference type="GO" id="GO:0022857">
    <property type="term" value="F:transmembrane transporter activity"/>
    <property type="evidence" value="ECO:0007669"/>
    <property type="project" value="TreeGrafter"/>
</dbReference>
<keyword evidence="3 5" id="KW-0067">ATP-binding</keyword>
<dbReference type="InterPro" id="IPR003439">
    <property type="entry name" value="ABC_transporter-like_ATP-bd"/>
</dbReference>
<evidence type="ECO:0000313" key="6">
    <source>
        <dbReference type="Proteomes" id="UP000282195"/>
    </source>
</evidence>
<reference evidence="5 6" key="1">
    <citation type="submission" date="2018-10" db="EMBL/GenBank/DDBJ databases">
        <title>Rhizobium etli, R. leguminosarum and a new Rhizobium genospecies from Phaseolus dumosus.</title>
        <authorList>
            <person name="Ramirez-Puebla S.T."/>
            <person name="Rogel-Hernandez M.A."/>
            <person name="Guerrero G."/>
            <person name="Ormeno-Orrillo E."/>
            <person name="Martinez-Romero J.C."/>
            <person name="Negrete-Yankelevich S."/>
            <person name="Martinez-Romero E."/>
        </authorList>
    </citation>
    <scope>NUCLEOTIDE SEQUENCE [LARGE SCALE GENOMIC DNA]</scope>
    <source>
        <strain evidence="5 6">CCGE525</strain>
        <plasmid evidence="6">prccge525c</plasmid>
    </source>
</reference>
<dbReference type="PROSITE" id="PS50893">
    <property type="entry name" value="ABC_TRANSPORTER_2"/>
    <property type="match status" value="1"/>
</dbReference>
<dbReference type="PANTHER" id="PTHR24220">
    <property type="entry name" value="IMPORT ATP-BINDING PROTEIN"/>
    <property type="match status" value="1"/>
</dbReference>
<dbReference type="Gene3D" id="3.40.50.300">
    <property type="entry name" value="P-loop containing nucleotide triphosphate hydrolases"/>
    <property type="match status" value="1"/>
</dbReference>
<dbReference type="InterPro" id="IPR027417">
    <property type="entry name" value="P-loop_NTPase"/>
</dbReference>
<protein>
    <submittedName>
        <fullName evidence="5">ABC transporter ATP-binding protein</fullName>
    </submittedName>
</protein>
<accession>A0A387FWS1</accession>
<dbReference type="KEGG" id="rjg:CCGE525_22550"/>
<feature type="domain" description="ABC transporter" evidence="4">
    <location>
        <begin position="11"/>
        <end position="232"/>
    </location>
</feature>
<dbReference type="PROSITE" id="PS00211">
    <property type="entry name" value="ABC_TRANSPORTER_1"/>
    <property type="match status" value="1"/>
</dbReference>
<dbReference type="Proteomes" id="UP000282195">
    <property type="component" value="Plasmid pRCCGE525c"/>
</dbReference>
<evidence type="ECO:0000256" key="2">
    <source>
        <dbReference type="ARBA" id="ARBA00022741"/>
    </source>
</evidence>
<dbReference type="PANTHER" id="PTHR24220:SF685">
    <property type="entry name" value="ABC TRANSPORTER RELATED"/>
    <property type="match status" value="1"/>
</dbReference>
<dbReference type="EMBL" id="CP032695">
    <property type="protein sequence ID" value="AYG61675.1"/>
    <property type="molecule type" value="Genomic_DNA"/>
</dbReference>
<dbReference type="GO" id="GO:0005524">
    <property type="term" value="F:ATP binding"/>
    <property type="evidence" value="ECO:0007669"/>
    <property type="project" value="UniProtKB-KW"/>
</dbReference>
<proteinExistence type="inferred from homology"/>
<evidence type="ECO:0000313" key="5">
    <source>
        <dbReference type="EMBL" id="AYG61675.1"/>
    </source>
</evidence>
<comment type="similarity">
    <text evidence="1">Belongs to the ABC transporter superfamily.</text>
</comment>
<gene>
    <name evidence="5" type="ORF">CCGE525_22550</name>
</gene>
<sequence length="232" mass="24760">MEGSMMDDPLAETHSLCRSFADGNRTRLPVLFDINCHIDAGNSIALVGVSGSGKTTLLHILGGLDIPTSGTIAWPALGPREKLRPAKIGFVFQRPSLFPALSVVQNVALPLLLLDGSDDALVAATDLLDQFGLLDLAEKLPEELSGGQAQRVAMARALITKPRLVLADEPTGQLDSSTARQFLDVALYLIGRSGAAFVLATHDDAVAARLDIRWSLDAGRLSIDAWAQEARR</sequence>
<dbReference type="InterPro" id="IPR003593">
    <property type="entry name" value="AAA+_ATPase"/>
</dbReference>
<dbReference type="AlphaFoldDB" id="A0A387FWS1"/>
<organism evidence="5 6">
    <name type="scientific">Rhizobium jaguaris</name>
    <dbReference type="NCBI Taxonomy" id="1312183"/>
    <lineage>
        <taxon>Bacteria</taxon>
        <taxon>Pseudomonadati</taxon>
        <taxon>Pseudomonadota</taxon>
        <taxon>Alphaproteobacteria</taxon>
        <taxon>Hyphomicrobiales</taxon>
        <taxon>Rhizobiaceae</taxon>
        <taxon>Rhizobium/Agrobacterium group</taxon>
        <taxon>Rhizobium</taxon>
    </lineage>
</organism>
<dbReference type="SUPFAM" id="SSF52540">
    <property type="entry name" value="P-loop containing nucleoside triphosphate hydrolases"/>
    <property type="match status" value="1"/>
</dbReference>
<keyword evidence="6" id="KW-1185">Reference proteome</keyword>
<dbReference type="GO" id="GO:0016887">
    <property type="term" value="F:ATP hydrolysis activity"/>
    <property type="evidence" value="ECO:0007669"/>
    <property type="project" value="InterPro"/>
</dbReference>
<evidence type="ECO:0000256" key="1">
    <source>
        <dbReference type="ARBA" id="ARBA00005417"/>
    </source>
</evidence>
<dbReference type="InterPro" id="IPR017871">
    <property type="entry name" value="ABC_transporter-like_CS"/>
</dbReference>
<geneLocation type="plasmid" evidence="6">
    <name>prccge525c</name>
</geneLocation>
<dbReference type="Pfam" id="PF00005">
    <property type="entry name" value="ABC_tran"/>
    <property type="match status" value="1"/>
</dbReference>
<dbReference type="OrthoDB" id="9787227at2"/>
<keyword evidence="2" id="KW-0547">Nucleotide-binding</keyword>
<dbReference type="SMART" id="SM00382">
    <property type="entry name" value="AAA"/>
    <property type="match status" value="1"/>
</dbReference>
<name>A0A387FWS1_9HYPH</name>
<keyword evidence="5" id="KW-0614">Plasmid</keyword>
<dbReference type="InterPro" id="IPR015854">
    <property type="entry name" value="ABC_transpr_LolD-like"/>
</dbReference>
<evidence type="ECO:0000259" key="4">
    <source>
        <dbReference type="PROSITE" id="PS50893"/>
    </source>
</evidence>
<evidence type="ECO:0000256" key="3">
    <source>
        <dbReference type="ARBA" id="ARBA00022840"/>
    </source>
</evidence>
<dbReference type="GO" id="GO:0005886">
    <property type="term" value="C:plasma membrane"/>
    <property type="evidence" value="ECO:0007669"/>
    <property type="project" value="TreeGrafter"/>
</dbReference>